<evidence type="ECO:0000313" key="5">
    <source>
        <dbReference type="Proteomes" id="UP000011134"/>
    </source>
</evidence>
<dbReference type="AlphaFoldDB" id="L8JFQ0"/>
<dbReference type="InterPro" id="IPR002818">
    <property type="entry name" value="DJ-1/PfpI"/>
</dbReference>
<dbReference type="SUPFAM" id="SSF46689">
    <property type="entry name" value="Homeodomain-like"/>
    <property type="match status" value="1"/>
</dbReference>
<dbReference type="Proteomes" id="UP000011134">
    <property type="component" value="Unassembled WGS sequence"/>
</dbReference>
<accession>L8JFQ0</accession>
<keyword evidence="2" id="KW-0804">Transcription</keyword>
<organism evidence="4 5">
    <name type="scientific">Photobacterium marinum</name>
    <dbReference type="NCBI Taxonomy" id="1056511"/>
    <lineage>
        <taxon>Bacteria</taxon>
        <taxon>Pseudomonadati</taxon>
        <taxon>Pseudomonadota</taxon>
        <taxon>Gammaproteobacteria</taxon>
        <taxon>Vibrionales</taxon>
        <taxon>Vibrionaceae</taxon>
        <taxon>Photobacterium</taxon>
    </lineage>
</organism>
<dbReference type="RefSeq" id="WP_007464568.1">
    <property type="nucleotide sequence ID" value="NZ_AMZO01000009.1"/>
</dbReference>
<name>L8JFQ0_9GAMM</name>
<dbReference type="InterPro" id="IPR052158">
    <property type="entry name" value="INH-QAR"/>
</dbReference>
<dbReference type="InterPro" id="IPR029062">
    <property type="entry name" value="Class_I_gatase-like"/>
</dbReference>
<dbReference type="InterPro" id="IPR009057">
    <property type="entry name" value="Homeodomain-like_sf"/>
</dbReference>
<evidence type="ECO:0000259" key="3">
    <source>
        <dbReference type="PROSITE" id="PS01124"/>
    </source>
</evidence>
<feature type="domain" description="HTH araC/xylS-type" evidence="3">
    <location>
        <begin position="220"/>
        <end position="311"/>
    </location>
</feature>
<sequence>MSNRRNVYFVVLPNMMALDIVGAAETLNFADDVFNIIYVGQSEEVKCSTGLVIGELSPLPEVIPSGSLVVLPGVSDSLVDFDNKAAEATIKWVKKLKPQVDNDELSIVCICSGALLAAKAGLLDNRKCTTHHEILDRLRDLSPLAKVKENLLFIEDKGVFTCAGIMAGIDLALSLVRKYCGDKVSMQVAREMVVYFPRNGKDNQVSPWLKFRHHHHPVIHRAQDAIVSHPENNWTLENLSREVHVSARHLSRLFNQYLNISVKEYHERMKLVLVDKHLNQGIKKEKAVILAGFNSVRQFKRAQERVASKDS</sequence>
<dbReference type="Pfam" id="PF01965">
    <property type="entry name" value="DJ-1_PfpI"/>
    <property type="match status" value="1"/>
</dbReference>
<dbReference type="Gene3D" id="3.40.50.880">
    <property type="match status" value="1"/>
</dbReference>
<evidence type="ECO:0000256" key="2">
    <source>
        <dbReference type="ARBA" id="ARBA00023163"/>
    </source>
</evidence>
<reference evidence="4 5" key="1">
    <citation type="submission" date="2012-12" db="EMBL/GenBank/DDBJ databases">
        <title>Genome Assembly of Photobacterium sp. AK15.</title>
        <authorList>
            <person name="Khatri I."/>
            <person name="Vaidya B."/>
            <person name="Srinivas T.N.R."/>
            <person name="Subramanian S."/>
            <person name="Pinnaka A."/>
        </authorList>
    </citation>
    <scope>NUCLEOTIDE SEQUENCE [LARGE SCALE GENOMIC DNA]</scope>
    <source>
        <strain evidence="4 5">AK15</strain>
    </source>
</reference>
<comment type="caution">
    <text evidence="4">The sequence shown here is derived from an EMBL/GenBank/DDBJ whole genome shotgun (WGS) entry which is preliminary data.</text>
</comment>
<dbReference type="InterPro" id="IPR018060">
    <property type="entry name" value="HTH_AraC"/>
</dbReference>
<dbReference type="Pfam" id="PF12833">
    <property type="entry name" value="HTH_18"/>
    <property type="match status" value="1"/>
</dbReference>
<protein>
    <submittedName>
        <fullName evidence="4">Transcriptional regulator, AraC family</fullName>
    </submittedName>
</protein>
<proteinExistence type="predicted"/>
<dbReference type="PATRIC" id="fig|1056511.3.peg.1713"/>
<dbReference type="PANTHER" id="PTHR43130:SF3">
    <property type="entry name" value="HTH-TYPE TRANSCRIPTIONAL REGULATOR RV1931C"/>
    <property type="match status" value="1"/>
</dbReference>
<dbReference type="SUPFAM" id="SSF52317">
    <property type="entry name" value="Class I glutamine amidotransferase-like"/>
    <property type="match status" value="1"/>
</dbReference>
<keyword evidence="5" id="KW-1185">Reference proteome</keyword>
<dbReference type="GO" id="GO:0003700">
    <property type="term" value="F:DNA-binding transcription factor activity"/>
    <property type="evidence" value="ECO:0007669"/>
    <property type="project" value="InterPro"/>
</dbReference>
<dbReference type="Gene3D" id="1.10.10.60">
    <property type="entry name" value="Homeodomain-like"/>
    <property type="match status" value="1"/>
</dbReference>
<dbReference type="GO" id="GO:0043565">
    <property type="term" value="F:sequence-specific DNA binding"/>
    <property type="evidence" value="ECO:0007669"/>
    <property type="project" value="InterPro"/>
</dbReference>
<evidence type="ECO:0000256" key="1">
    <source>
        <dbReference type="ARBA" id="ARBA00023015"/>
    </source>
</evidence>
<evidence type="ECO:0000313" key="4">
    <source>
        <dbReference type="EMBL" id="ELR66237.1"/>
    </source>
</evidence>
<dbReference type="OrthoDB" id="9803764at2"/>
<gene>
    <name evidence="4" type="ORF">C942_04899</name>
</gene>
<keyword evidence="1" id="KW-0805">Transcription regulation</keyword>
<dbReference type="SMART" id="SM00342">
    <property type="entry name" value="HTH_ARAC"/>
    <property type="match status" value="1"/>
</dbReference>
<dbReference type="PROSITE" id="PS01124">
    <property type="entry name" value="HTH_ARAC_FAMILY_2"/>
    <property type="match status" value="1"/>
</dbReference>
<dbReference type="PANTHER" id="PTHR43130">
    <property type="entry name" value="ARAC-FAMILY TRANSCRIPTIONAL REGULATOR"/>
    <property type="match status" value="1"/>
</dbReference>
<dbReference type="EMBL" id="AMZO01000009">
    <property type="protein sequence ID" value="ELR66237.1"/>
    <property type="molecule type" value="Genomic_DNA"/>
</dbReference>